<evidence type="ECO:0000313" key="5">
    <source>
        <dbReference type="EMBL" id="URJ32957.1"/>
    </source>
</evidence>
<dbReference type="Proteomes" id="UP001056622">
    <property type="component" value="Chromosome"/>
</dbReference>
<accession>A0A9Q8TWF7</accession>
<dbReference type="GO" id="GO:0005829">
    <property type="term" value="C:cytosol"/>
    <property type="evidence" value="ECO:0007669"/>
    <property type="project" value="TreeGrafter"/>
</dbReference>
<evidence type="ECO:0000313" key="6">
    <source>
        <dbReference type="Proteomes" id="UP001056209"/>
    </source>
</evidence>
<dbReference type="PANTHER" id="PTHR35089">
    <property type="entry name" value="CHAPERONE PROTEIN SKP"/>
    <property type="match status" value="1"/>
</dbReference>
<dbReference type="Gene3D" id="3.30.910.20">
    <property type="entry name" value="Skp domain"/>
    <property type="match status" value="1"/>
</dbReference>
<evidence type="ECO:0000313" key="4">
    <source>
        <dbReference type="EMBL" id="URJ27915.1"/>
    </source>
</evidence>
<evidence type="ECO:0000256" key="2">
    <source>
        <dbReference type="ARBA" id="ARBA00022729"/>
    </source>
</evidence>
<dbReference type="GO" id="GO:0051082">
    <property type="term" value="F:unfolded protein binding"/>
    <property type="evidence" value="ECO:0007669"/>
    <property type="project" value="InterPro"/>
</dbReference>
<dbReference type="Pfam" id="PF03938">
    <property type="entry name" value="OmpH"/>
    <property type="match status" value="1"/>
</dbReference>
<keyword evidence="2" id="KW-0732">Signal</keyword>
<name>A0A9Q8TWF7_9ENTR</name>
<dbReference type="AlphaFoldDB" id="A0A9Q8TWF7"/>
<comment type="similarity">
    <text evidence="3">Belongs to the skp family.</text>
</comment>
<dbReference type="RefSeq" id="WP_250236657.1">
    <property type="nucleotide sequence ID" value="NZ_CP097753.1"/>
</dbReference>
<dbReference type="EMBL" id="CP097763">
    <property type="protein sequence ID" value="URJ32957.1"/>
    <property type="molecule type" value="Genomic_DNA"/>
</dbReference>
<protein>
    <recommendedName>
        <fullName evidence="1">Chaperone protein Skp</fullName>
    </recommendedName>
</protein>
<organism evidence="4 6">
    <name type="scientific">Candidatus Blochmannia vicinus</name>
    <name type="common">nom. nud.</name>
    <dbReference type="NCBI Taxonomy" id="251540"/>
    <lineage>
        <taxon>Bacteria</taxon>
        <taxon>Pseudomonadati</taxon>
        <taxon>Pseudomonadota</taxon>
        <taxon>Gammaproteobacteria</taxon>
        <taxon>Enterobacterales</taxon>
        <taxon>Enterobacteriaceae</taxon>
        <taxon>ant endosymbionts</taxon>
        <taxon>Candidatus Blochmanniella</taxon>
    </lineage>
</organism>
<dbReference type="InterPro" id="IPR005632">
    <property type="entry name" value="Chaperone_Skp"/>
</dbReference>
<dbReference type="PIRSF" id="PIRSF002094">
    <property type="entry name" value="OMP26_Skp"/>
    <property type="match status" value="1"/>
</dbReference>
<reference evidence="4" key="1">
    <citation type="submission" date="2022-05" db="EMBL/GenBank/DDBJ databases">
        <title>Impact of host demography and evolutionary history on endosymbiont molecular evolution: a test in carpenter ants (Genus Camponotus) and their Blochmannia endosymbionts.</title>
        <authorList>
            <person name="Manthey J.D."/>
            <person name="Giron J.C."/>
            <person name="Hruska J.P."/>
        </authorList>
    </citation>
    <scope>NUCLEOTIDE SEQUENCE</scope>
    <source>
        <strain evidence="5">C-005</strain>
        <strain evidence="4">C-039</strain>
    </source>
</reference>
<dbReference type="PANTHER" id="PTHR35089:SF1">
    <property type="entry name" value="CHAPERONE PROTEIN SKP"/>
    <property type="match status" value="1"/>
</dbReference>
<dbReference type="Proteomes" id="UP001056209">
    <property type="component" value="Chromosome"/>
</dbReference>
<sequence>MKKWTYMLSIIIWIIQINPVGAANKIAIVNISNIFQQSSQRAKIIKQLEYEFKDRATELEKMEHDLQIKIQTLQQDGATMQAIERNELEKSLINQREIFSNKAKEFQQENHSRQTEERDKILNIIQNVVSNVAKKENYDIVIDTNAIVYYNAHITDITNSVMKQVG</sequence>
<evidence type="ECO:0000256" key="1">
    <source>
        <dbReference type="ARBA" id="ARBA00018026"/>
    </source>
</evidence>
<keyword evidence="7" id="KW-1185">Reference proteome</keyword>
<evidence type="ECO:0000256" key="3">
    <source>
        <dbReference type="PIRNR" id="PIRNR002094"/>
    </source>
</evidence>
<gene>
    <name evidence="4" type="ORF">M9393_01815</name>
    <name evidence="5" type="ORF">M9408_03010</name>
</gene>
<proteinExistence type="inferred from homology"/>
<dbReference type="InterPro" id="IPR024930">
    <property type="entry name" value="Skp_dom_sf"/>
</dbReference>
<dbReference type="GO" id="GO:0050821">
    <property type="term" value="P:protein stabilization"/>
    <property type="evidence" value="ECO:0007669"/>
    <property type="project" value="TreeGrafter"/>
</dbReference>
<dbReference type="SMART" id="SM00935">
    <property type="entry name" value="OmpH"/>
    <property type="match status" value="1"/>
</dbReference>
<evidence type="ECO:0000313" key="7">
    <source>
        <dbReference type="Proteomes" id="UP001056622"/>
    </source>
</evidence>
<dbReference type="SUPFAM" id="SSF111384">
    <property type="entry name" value="OmpH-like"/>
    <property type="match status" value="1"/>
</dbReference>
<dbReference type="EMBL" id="CP097753">
    <property type="protein sequence ID" value="URJ27915.1"/>
    <property type="molecule type" value="Genomic_DNA"/>
</dbReference>